<evidence type="ECO:0000313" key="2">
    <source>
        <dbReference type="Proteomes" id="UP000054928"/>
    </source>
</evidence>
<dbReference type="AlphaFoldDB" id="A0A0P1A521"/>
<dbReference type="EMBL" id="CCYD01000053">
    <property type="protein sequence ID" value="CEG35600.1"/>
    <property type="molecule type" value="Genomic_DNA"/>
</dbReference>
<dbReference type="Proteomes" id="UP000054928">
    <property type="component" value="Unassembled WGS sequence"/>
</dbReference>
<accession>A0A0P1A521</accession>
<name>A0A0P1A521_PLAHL</name>
<dbReference type="RefSeq" id="XP_024571969.1">
    <property type="nucleotide sequence ID" value="XM_024725981.1"/>
</dbReference>
<keyword evidence="2" id="KW-1185">Reference proteome</keyword>
<dbReference type="GeneID" id="36406526"/>
<organism evidence="1 2">
    <name type="scientific">Plasmopara halstedii</name>
    <name type="common">Downy mildew of sunflower</name>
    <dbReference type="NCBI Taxonomy" id="4781"/>
    <lineage>
        <taxon>Eukaryota</taxon>
        <taxon>Sar</taxon>
        <taxon>Stramenopiles</taxon>
        <taxon>Oomycota</taxon>
        <taxon>Peronosporomycetes</taxon>
        <taxon>Peronosporales</taxon>
        <taxon>Peronosporaceae</taxon>
        <taxon>Plasmopara</taxon>
    </lineage>
</organism>
<reference evidence="2" key="1">
    <citation type="submission" date="2014-09" db="EMBL/GenBank/DDBJ databases">
        <authorList>
            <person name="Sharma Rahul"/>
            <person name="Thines Marco"/>
        </authorList>
    </citation>
    <scope>NUCLEOTIDE SEQUENCE [LARGE SCALE GENOMIC DNA]</scope>
</reference>
<sequence>MAPTNASKNVPPTQIQLADFIQSIREFLWPSHRPYSNNPFLLEIPNKKANFPLRSRRRRSGFQRTAEGVR</sequence>
<proteinExistence type="predicted"/>
<evidence type="ECO:0000313" key="1">
    <source>
        <dbReference type="EMBL" id="CEG35600.1"/>
    </source>
</evidence>
<protein>
    <submittedName>
        <fullName evidence="1">Uncharacterized protein</fullName>
    </submittedName>
</protein>